<dbReference type="InterPro" id="IPR011048">
    <property type="entry name" value="Haem_d1_sf"/>
</dbReference>
<keyword evidence="1" id="KW-0732">Signal</keyword>
<dbReference type="Pfam" id="PF03736">
    <property type="entry name" value="EPTP"/>
    <property type="match status" value="3"/>
</dbReference>
<organism evidence="3 4">
    <name type="scientific">Thermocatellispora tengchongensis</name>
    <dbReference type="NCBI Taxonomy" id="1073253"/>
    <lineage>
        <taxon>Bacteria</taxon>
        <taxon>Bacillati</taxon>
        <taxon>Actinomycetota</taxon>
        <taxon>Actinomycetes</taxon>
        <taxon>Streptosporangiales</taxon>
        <taxon>Streptosporangiaceae</taxon>
        <taxon>Thermocatellispora</taxon>
    </lineage>
</organism>
<gene>
    <name evidence="3" type="ORF">HNP84_003246</name>
</gene>
<dbReference type="AlphaFoldDB" id="A0A840P7W3"/>
<evidence type="ECO:0008006" key="5">
    <source>
        <dbReference type="Google" id="ProtNLM"/>
    </source>
</evidence>
<evidence type="ECO:0000256" key="2">
    <source>
        <dbReference type="ARBA" id="ARBA00022737"/>
    </source>
</evidence>
<keyword evidence="4" id="KW-1185">Reference proteome</keyword>
<dbReference type="PROSITE" id="PS50912">
    <property type="entry name" value="EAR"/>
    <property type="match status" value="4"/>
</dbReference>
<accession>A0A840P7W3</accession>
<evidence type="ECO:0000256" key="1">
    <source>
        <dbReference type="ARBA" id="ARBA00022729"/>
    </source>
</evidence>
<dbReference type="EMBL" id="JACHGN010000006">
    <property type="protein sequence ID" value="MBB5133520.1"/>
    <property type="molecule type" value="Genomic_DNA"/>
</dbReference>
<comment type="caution">
    <text evidence="3">The sequence shown here is derived from an EMBL/GenBank/DDBJ whole genome shotgun (WGS) entry which is preliminary data.</text>
</comment>
<dbReference type="RefSeq" id="WP_185050475.1">
    <property type="nucleotide sequence ID" value="NZ_BAABIX010000001.1"/>
</dbReference>
<dbReference type="PANTHER" id="PTHR15261:SF4">
    <property type="entry name" value="THROMBOSPONDIN-TYPE LAMININ G DOMAIN AND EAR REPEAT-CONTAINING PROTEIN"/>
    <property type="match status" value="1"/>
</dbReference>
<keyword evidence="2" id="KW-0677">Repeat</keyword>
<dbReference type="Proteomes" id="UP000578449">
    <property type="component" value="Unassembled WGS sequence"/>
</dbReference>
<dbReference type="GO" id="GO:0007165">
    <property type="term" value="P:signal transduction"/>
    <property type="evidence" value="ECO:0007669"/>
    <property type="project" value="TreeGrafter"/>
</dbReference>
<sequence length="365" mass="40361">MSAARLVEWCRIPTSGARAVEPFTLGGMSLLAIPQLAADVPGQPPAMNGGDSDVDLLVLRRTAGGYEPYQRLPVPGGEDAEFFRIGGQAFLATASIRSGAGPYRMDVESRVFRWDGSRFAPFQAFPGFAAKQWRHFTVGDRHFLALAQGVALPGTEERNLPSRIFRWDGTAFRPFQEIPSRWGYNWHAFTIGGRHFLAHADHVTPSRLYRWDGERFVVHQELAAEHGRAFASFSEGGAHYLLVGCLLSPSRLLRWNGERFAEHDVLDGLGAREFAVLRGERGLYVLRVNFILGTPADPTTALASQLYRWRDGRLEVVQEFPTTGGTDVAVFHDDDGPLVAVSNGLSADVRFAADTVVYRFTEPAE</sequence>
<evidence type="ECO:0000313" key="4">
    <source>
        <dbReference type="Proteomes" id="UP000578449"/>
    </source>
</evidence>
<proteinExistence type="predicted"/>
<dbReference type="InterPro" id="IPR005492">
    <property type="entry name" value="EPTP"/>
</dbReference>
<dbReference type="InterPro" id="IPR009039">
    <property type="entry name" value="EAR"/>
</dbReference>
<name>A0A840P7W3_9ACTN</name>
<dbReference type="PANTHER" id="PTHR15261">
    <property type="entry name" value="THROMBOSPONDIN-TYPE LAMININ G DOMAIN AND EAR REPEAT-CONTAINING"/>
    <property type="match status" value="1"/>
</dbReference>
<dbReference type="SUPFAM" id="SSF51004">
    <property type="entry name" value="C-terminal (heme d1) domain of cytochrome cd1-nitrite reductase"/>
    <property type="match status" value="1"/>
</dbReference>
<reference evidence="3 4" key="1">
    <citation type="submission" date="2020-08" db="EMBL/GenBank/DDBJ databases">
        <title>Genomic Encyclopedia of Type Strains, Phase IV (KMG-IV): sequencing the most valuable type-strain genomes for metagenomic binning, comparative biology and taxonomic classification.</title>
        <authorList>
            <person name="Goeker M."/>
        </authorList>
    </citation>
    <scope>NUCLEOTIDE SEQUENCE [LARGE SCALE GENOMIC DNA]</scope>
    <source>
        <strain evidence="3 4">DSM 45615</strain>
    </source>
</reference>
<evidence type="ECO:0000313" key="3">
    <source>
        <dbReference type="EMBL" id="MBB5133520.1"/>
    </source>
</evidence>
<protein>
    <recommendedName>
        <fullName evidence="5">EPTP domain-containing protein</fullName>
    </recommendedName>
</protein>